<accession>A0A0F9FQF6</accession>
<reference evidence="1" key="1">
    <citation type="journal article" date="2015" name="Nature">
        <title>Complex archaea that bridge the gap between prokaryotes and eukaryotes.</title>
        <authorList>
            <person name="Spang A."/>
            <person name="Saw J.H."/>
            <person name="Jorgensen S.L."/>
            <person name="Zaremba-Niedzwiedzka K."/>
            <person name="Martijn J."/>
            <person name="Lind A.E."/>
            <person name="van Eijk R."/>
            <person name="Schleper C."/>
            <person name="Guy L."/>
            <person name="Ettema T.J."/>
        </authorList>
    </citation>
    <scope>NUCLEOTIDE SEQUENCE</scope>
</reference>
<dbReference type="AlphaFoldDB" id="A0A0F9FQF6"/>
<comment type="caution">
    <text evidence="1">The sequence shown here is derived from an EMBL/GenBank/DDBJ whole genome shotgun (WGS) entry which is preliminary data.</text>
</comment>
<organism evidence="1">
    <name type="scientific">marine sediment metagenome</name>
    <dbReference type="NCBI Taxonomy" id="412755"/>
    <lineage>
        <taxon>unclassified sequences</taxon>
        <taxon>metagenomes</taxon>
        <taxon>ecological metagenomes</taxon>
    </lineage>
</organism>
<sequence>MGGLDCYCPKNAPLTCAVCRVAMAMAMRRQHQTTLSISMLRRRLPDLDGDLAMVLLEATKWADAAYA</sequence>
<proteinExistence type="predicted"/>
<name>A0A0F9FQF6_9ZZZZ</name>
<protein>
    <submittedName>
        <fullName evidence="1">Uncharacterized protein</fullName>
    </submittedName>
</protein>
<gene>
    <name evidence="1" type="ORF">LCGC14_2002560</name>
</gene>
<evidence type="ECO:0000313" key="1">
    <source>
        <dbReference type="EMBL" id="KKL80661.1"/>
    </source>
</evidence>
<dbReference type="EMBL" id="LAZR01022786">
    <property type="protein sequence ID" value="KKL80661.1"/>
    <property type="molecule type" value="Genomic_DNA"/>
</dbReference>